<dbReference type="EMBL" id="WQLB01000001">
    <property type="protein sequence ID" value="MVN85161.1"/>
    <property type="molecule type" value="Genomic_DNA"/>
</dbReference>
<protein>
    <submittedName>
        <fullName evidence="1">Uncharacterized protein</fullName>
    </submittedName>
</protein>
<reference evidence="1 2" key="1">
    <citation type="submission" date="2019-12" db="EMBL/GenBank/DDBJ databases">
        <title>Deinococcus sp. HMF7620 Genome sequencing and assembly.</title>
        <authorList>
            <person name="Kang H."/>
            <person name="Kim H."/>
            <person name="Joh K."/>
        </authorList>
    </citation>
    <scope>NUCLEOTIDE SEQUENCE [LARGE SCALE GENOMIC DNA]</scope>
    <source>
        <strain evidence="1 2">HMF7620</strain>
    </source>
</reference>
<accession>A0A7C9LNG1</accession>
<name>A0A7C9LNG1_9DEIO</name>
<sequence>MNDTTPRALTRTWATVTHCRAYDEDWGTVQATVTLTRTPAGIEATVNGEACELTHALSILRGADTVSVTAETLEPAPIGRPRAAKLHRLMARAGVPSGEHYGFARAALDRPVFSLAALTEGEARQVWSFLRATFPSVARAA</sequence>
<dbReference type="AlphaFoldDB" id="A0A7C9LNG1"/>
<gene>
    <name evidence="1" type="ORF">GO986_00040</name>
</gene>
<organism evidence="1 2">
    <name type="scientific">Deinococcus arboris</name>
    <dbReference type="NCBI Taxonomy" id="2682977"/>
    <lineage>
        <taxon>Bacteria</taxon>
        <taxon>Thermotogati</taxon>
        <taxon>Deinococcota</taxon>
        <taxon>Deinococci</taxon>
        <taxon>Deinococcales</taxon>
        <taxon>Deinococcaceae</taxon>
        <taxon>Deinococcus</taxon>
    </lineage>
</organism>
<evidence type="ECO:0000313" key="1">
    <source>
        <dbReference type="EMBL" id="MVN85161.1"/>
    </source>
</evidence>
<comment type="caution">
    <text evidence="1">The sequence shown here is derived from an EMBL/GenBank/DDBJ whole genome shotgun (WGS) entry which is preliminary data.</text>
</comment>
<proteinExistence type="predicted"/>
<keyword evidence="2" id="KW-1185">Reference proteome</keyword>
<dbReference type="RefSeq" id="WP_198170329.1">
    <property type="nucleotide sequence ID" value="NZ_WQLB01000001.1"/>
</dbReference>
<evidence type="ECO:0000313" key="2">
    <source>
        <dbReference type="Proteomes" id="UP000483286"/>
    </source>
</evidence>
<dbReference type="Proteomes" id="UP000483286">
    <property type="component" value="Unassembled WGS sequence"/>
</dbReference>